<keyword evidence="1" id="KW-0129">CBS domain</keyword>
<accession>A0A5A7N5K5</accession>
<evidence type="ECO:0000259" key="4">
    <source>
        <dbReference type="PROSITE" id="PS51371"/>
    </source>
</evidence>
<keyword evidence="6" id="KW-1185">Reference proteome</keyword>
<dbReference type="PANTHER" id="PTHR43773">
    <property type="entry name" value="MAGNESIUM TRANSPORTER MGTE"/>
    <property type="match status" value="1"/>
</dbReference>
<dbReference type="SUPFAM" id="SSF158791">
    <property type="entry name" value="MgtE N-terminal domain-like"/>
    <property type="match status" value="1"/>
</dbReference>
<evidence type="ECO:0000313" key="5">
    <source>
        <dbReference type="EMBL" id="GER03277.1"/>
    </source>
</evidence>
<dbReference type="EMBL" id="BKCN01000003">
    <property type="protein sequence ID" value="GER03277.1"/>
    <property type="molecule type" value="Genomic_DNA"/>
</dbReference>
<dbReference type="SUPFAM" id="SSF161093">
    <property type="entry name" value="MgtE membrane domain-like"/>
    <property type="match status" value="1"/>
</dbReference>
<evidence type="ECO:0000256" key="2">
    <source>
        <dbReference type="SAM" id="MobiDB-lite"/>
    </source>
</evidence>
<dbReference type="SMART" id="SM00924">
    <property type="entry name" value="MgtE_N"/>
    <property type="match status" value="1"/>
</dbReference>
<dbReference type="SUPFAM" id="SSF54631">
    <property type="entry name" value="CBS-domain pair"/>
    <property type="match status" value="1"/>
</dbReference>
<dbReference type="Gene3D" id="1.10.357.20">
    <property type="entry name" value="SLC41 divalent cation transporters, integral membrane domain"/>
    <property type="match status" value="1"/>
</dbReference>
<feature type="transmembrane region" description="Helical" evidence="3">
    <location>
        <begin position="354"/>
        <end position="370"/>
    </location>
</feature>
<dbReference type="Proteomes" id="UP000324996">
    <property type="component" value="Unassembled WGS sequence"/>
</dbReference>
<feature type="transmembrane region" description="Helical" evidence="3">
    <location>
        <begin position="328"/>
        <end position="348"/>
    </location>
</feature>
<gene>
    <name evidence="5" type="ORF">JCM17846_09590</name>
</gene>
<dbReference type="AlphaFoldDB" id="A0A5A7N5K5"/>
<dbReference type="InterPro" id="IPR036739">
    <property type="entry name" value="SLC41_membr_dom_sf"/>
</dbReference>
<reference evidence="5 6" key="1">
    <citation type="submission" date="2019-09" db="EMBL/GenBank/DDBJ databases">
        <title>NBRP : Genome information of microbial organism related human and environment.</title>
        <authorList>
            <person name="Hattori M."/>
            <person name="Oshima K."/>
            <person name="Inaba H."/>
            <person name="Suda W."/>
            <person name="Sakamoto M."/>
            <person name="Iino T."/>
            <person name="Kitahara M."/>
            <person name="Oshida Y."/>
            <person name="Iida T."/>
            <person name="Kudo T."/>
            <person name="Itoh T."/>
            <person name="Ohkuma M."/>
        </authorList>
    </citation>
    <scope>NUCLEOTIDE SEQUENCE [LARGE SCALE GENOMIC DNA]</scope>
    <source>
        <strain evidence="5 6">Q-1</strain>
    </source>
</reference>
<dbReference type="SMART" id="SM00116">
    <property type="entry name" value="CBS"/>
    <property type="match status" value="2"/>
</dbReference>
<dbReference type="Gene3D" id="1.25.60.10">
    <property type="entry name" value="MgtE N-terminal domain-like"/>
    <property type="match status" value="1"/>
</dbReference>
<dbReference type="GO" id="GO:0016020">
    <property type="term" value="C:membrane"/>
    <property type="evidence" value="ECO:0007669"/>
    <property type="project" value="InterPro"/>
</dbReference>
<protein>
    <recommendedName>
        <fullName evidence="4">CBS domain-containing protein</fullName>
    </recommendedName>
</protein>
<dbReference type="InterPro" id="IPR038076">
    <property type="entry name" value="MgtE_N_sf"/>
</dbReference>
<proteinExistence type="predicted"/>
<name>A0A5A7N5K5_9PROT</name>
<dbReference type="Pfam" id="PF00571">
    <property type="entry name" value="CBS"/>
    <property type="match status" value="1"/>
</dbReference>
<evidence type="ECO:0000256" key="3">
    <source>
        <dbReference type="SAM" id="Phobius"/>
    </source>
</evidence>
<dbReference type="PANTHER" id="PTHR43773:SF1">
    <property type="entry name" value="MAGNESIUM TRANSPORTER MGTE"/>
    <property type="match status" value="1"/>
</dbReference>
<keyword evidence="3" id="KW-1133">Transmembrane helix</keyword>
<keyword evidence="3" id="KW-0472">Membrane</keyword>
<dbReference type="GO" id="GO:0015095">
    <property type="term" value="F:magnesium ion transmembrane transporter activity"/>
    <property type="evidence" value="ECO:0007669"/>
    <property type="project" value="InterPro"/>
</dbReference>
<dbReference type="InterPro" id="IPR006669">
    <property type="entry name" value="MgtE_transporter"/>
</dbReference>
<feature type="region of interest" description="Disordered" evidence="2">
    <location>
        <begin position="1"/>
        <end position="31"/>
    </location>
</feature>
<keyword evidence="3" id="KW-0812">Transmembrane</keyword>
<evidence type="ECO:0000256" key="1">
    <source>
        <dbReference type="PROSITE-ProRule" id="PRU00703"/>
    </source>
</evidence>
<dbReference type="InterPro" id="IPR000644">
    <property type="entry name" value="CBS_dom"/>
</dbReference>
<dbReference type="InterPro" id="IPR006668">
    <property type="entry name" value="Mg_transptr_MgtE_intracell_dom"/>
</dbReference>
<dbReference type="Pfam" id="PF03448">
    <property type="entry name" value="MgtE_N"/>
    <property type="match status" value="1"/>
</dbReference>
<sequence>MSAPEDQDDLMTKDPERAQSEHGGEDQSQSKASEIAQDLNYGMDIHLQPDFVRSVIEAVHAEDRELARSLVAEQHVADIADLFEVLPPEERRTLAVLVADSLDPIFLSELEGAAFDDVIRVISPQVIADAVQQLDTDDAVYILEDLDADAQHQVLHALTREDRMALEEGLAFPEDSAGRLMQRDLVAVPEFWSVGQTIDYLRAHDDHEQPRDFYELIVIDPTYRPIGTVPLSRLLGCQRPVRIRDVMTPEPHIVSVSTDQEEVARQFAKYHLISAGVVNEHGRLVGVITVDDIVGVIEDEASEDILALAGVSEGDVNNSIRDVTRTRFIWLFVNMGTAILASMVIGLFEATLETMVALAVLMPIVARWGAMPGPRRWPWRCGLWPPRNFRQPMPCASSIRN</sequence>
<feature type="compositionally biased region" description="Basic and acidic residues" evidence="2">
    <location>
        <begin position="10"/>
        <end position="25"/>
    </location>
</feature>
<feature type="domain" description="CBS" evidence="4">
    <location>
        <begin position="247"/>
        <end position="303"/>
    </location>
</feature>
<dbReference type="InterPro" id="IPR046342">
    <property type="entry name" value="CBS_dom_sf"/>
</dbReference>
<dbReference type="Gene3D" id="3.10.580.10">
    <property type="entry name" value="CBS-domain"/>
    <property type="match status" value="1"/>
</dbReference>
<dbReference type="RefSeq" id="WP_313979285.1">
    <property type="nucleotide sequence ID" value="NZ_BKCN01000003.1"/>
</dbReference>
<organism evidence="5 6">
    <name type="scientific">Iodidimonas nitroreducens</name>
    <dbReference type="NCBI Taxonomy" id="1236968"/>
    <lineage>
        <taxon>Bacteria</taxon>
        <taxon>Pseudomonadati</taxon>
        <taxon>Pseudomonadota</taxon>
        <taxon>Alphaproteobacteria</taxon>
        <taxon>Iodidimonadales</taxon>
        <taxon>Iodidimonadaceae</taxon>
        <taxon>Iodidimonas</taxon>
    </lineage>
</organism>
<dbReference type="CDD" id="cd04606">
    <property type="entry name" value="CBS_pair_Mg_transporter"/>
    <property type="match status" value="1"/>
</dbReference>
<evidence type="ECO:0000313" key="6">
    <source>
        <dbReference type="Proteomes" id="UP000324996"/>
    </source>
</evidence>
<comment type="caution">
    <text evidence="5">The sequence shown here is derived from an EMBL/GenBank/DDBJ whole genome shotgun (WGS) entry which is preliminary data.</text>
</comment>
<dbReference type="PROSITE" id="PS51371">
    <property type="entry name" value="CBS"/>
    <property type="match status" value="1"/>
</dbReference>